<evidence type="ECO:0000259" key="1">
    <source>
        <dbReference type="Pfam" id="PF09994"/>
    </source>
</evidence>
<sequence>MADFAKSWTLGNGASGVTRRLIVLCDGSWLASDKIQDTPNSNVTKFAEAIAPHATVSLPDGTERVIPQIIYYQAGVASSSSGNENAFIRSLNSFTDNLQGLGGYGLAENVVEAYHFLAANYDPAPGATELFFFGFSRGAYTARALAGMVGTLGILHRTSLRAFPAIYTKYRTASEAEWAEWKRAAIEDGSLRTHDASVKVIGCWDTVGALGIPEYSWVKWLGWNNQYKFHRAELCENVENAFQALALEEHRGTHAPTLWHLKQGSTTNLVQCWFPGFHMSVGGGTDQVGSHNDDLARTPFFWMLSMCSPYLAYEHNSLALTERAAETHDWLEGTWCKQNVPDSYPSSWISRVLHLNWSVTRTPGQYGAQNVVDPGENFVKETNEFFHPSIRVRYGDVPAQAQPPALRDWTLRIGAVRDGERSGWEWVRRLPGDQELVIPEYRFHQDEAPPLPNSLTKRDTQTWKLLFDDPRAPSDRKFTSTSSEESVLTFNISEYSQTSTASVHHSSAHTYTHAHAHYSA</sequence>
<dbReference type="AlphaFoldDB" id="A0A165NYH9"/>
<evidence type="ECO:0000313" key="2">
    <source>
        <dbReference type="EMBL" id="KZW01396.1"/>
    </source>
</evidence>
<organism evidence="2 3">
    <name type="scientific">Exidia glandulosa HHB12029</name>
    <dbReference type="NCBI Taxonomy" id="1314781"/>
    <lineage>
        <taxon>Eukaryota</taxon>
        <taxon>Fungi</taxon>
        <taxon>Dikarya</taxon>
        <taxon>Basidiomycota</taxon>
        <taxon>Agaricomycotina</taxon>
        <taxon>Agaricomycetes</taxon>
        <taxon>Auriculariales</taxon>
        <taxon>Exidiaceae</taxon>
        <taxon>Exidia</taxon>
    </lineage>
</organism>
<name>A0A165NYH9_EXIGL</name>
<dbReference type="PANTHER" id="PTHR33840:SF16">
    <property type="entry name" value="DUF2235 DOMAIN-CONTAINING PROTEIN"/>
    <property type="match status" value="1"/>
</dbReference>
<dbReference type="Proteomes" id="UP000077266">
    <property type="component" value="Unassembled WGS sequence"/>
</dbReference>
<dbReference type="PANTHER" id="PTHR33840">
    <property type="match status" value="1"/>
</dbReference>
<feature type="domain" description="T6SS Phospholipase effector Tle1-like catalytic" evidence="1">
    <location>
        <begin position="19"/>
        <end position="305"/>
    </location>
</feature>
<reference evidence="2 3" key="1">
    <citation type="journal article" date="2016" name="Mol. Biol. Evol.">
        <title>Comparative Genomics of Early-Diverging Mushroom-Forming Fungi Provides Insights into the Origins of Lignocellulose Decay Capabilities.</title>
        <authorList>
            <person name="Nagy L.G."/>
            <person name="Riley R."/>
            <person name="Tritt A."/>
            <person name="Adam C."/>
            <person name="Daum C."/>
            <person name="Floudas D."/>
            <person name="Sun H."/>
            <person name="Yadav J.S."/>
            <person name="Pangilinan J."/>
            <person name="Larsson K.H."/>
            <person name="Matsuura K."/>
            <person name="Barry K."/>
            <person name="Labutti K."/>
            <person name="Kuo R."/>
            <person name="Ohm R.A."/>
            <person name="Bhattacharya S.S."/>
            <person name="Shirouzu T."/>
            <person name="Yoshinaga Y."/>
            <person name="Martin F.M."/>
            <person name="Grigoriev I.V."/>
            <person name="Hibbett D.S."/>
        </authorList>
    </citation>
    <scope>NUCLEOTIDE SEQUENCE [LARGE SCALE GENOMIC DNA]</scope>
    <source>
        <strain evidence="2 3">HHB12029</strain>
    </source>
</reference>
<keyword evidence="3" id="KW-1185">Reference proteome</keyword>
<dbReference type="InterPro" id="IPR029058">
    <property type="entry name" value="AB_hydrolase_fold"/>
</dbReference>
<dbReference type="InterPro" id="IPR018712">
    <property type="entry name" value="Tle1-like_cat"/>
</dbReference>
<dbReference type="InParanoid" id="A0A165NYH9"/>
<gene>
    <name evidence="2" type="ORF">EXIGLDRAFT_760887</name>
</gene>
<accession>A0A165NYH9</accession>
<proteinExistence type="predicted"/>
<evidence type="ECO:0000313" key="3">
    <source>
        <dbReference type="Proteomes" id="UP000077266"/>
    </source>
</evidence>
<protein>
    <recommendedName>
        <fullName evidence="1">T6SS Phospholipase effector Tle1-like catalytic domain-containing protein</fullName>
    </recommendedName>
</protein>
<dbReference type="OrthoDB" id="3057168at2759"/>
<dbReference type="EMBL" id="KV425894">
    <property type="protein sequence ID" value="KZW01396.1"/>
    <property type="molecule type" value="Genomic_DNA"/>
</dbReference>
<dbReference type="SUPFAM" id="SSF53474">
    <property type="entry name" value="alpha/beta-Hydrolases"/>
    <property type="match status" value="1"/>
</dbReference>
<dbReference type="STRING" id="1314781.A0A165NYH9"/>
<dbReference type="Pfam" id="PF09994">
    <property type="entry name" value="T6SS_Tle1-like_cat"/>
    <property type="match status" value="1"/>
</dbReference>